<dbReference type="InterPro" id="IPR029058">
    <property type="entry name" value="AB_hydrolase_fold"/>
</dbReference>
<evidence type="ECO:0000256" key="1">
    <source>
        <dbReference type="ARBA" id="ARBA00022729"/>
    </source>
</evidence>
<evidence type="ECO:0000256" key="2">
    <source>
        <dbReference type="ARBA" id="ARBA00022801"/>
    </source>
</evidence>
<dbReference type="SUPFAM" id="SSF53474">
    <property type="entry name" value="alpha/beta-Hydrolases"/>
    <property type="match status" value="1"/>
</dbReference>
<dbReference type="PANTHER" id="PTHR43037:SF5">
    <property type="entry name" value="FERULOYL ESTERASE"/>
    <property type="match status" value="1"/>
</dbReference>
<accession>A0A7I7QRF3</accession>
<dbReference type="Gene3D" id="3.40.50.1820">
    <property type="entry name" value="alpha/beta hydrolase"/>
    <property type="match status" value="1"/>
</dbReference>
<dbReference type="KEGG" id="msei:MSEDJ_30590"/>
<proteinExistence type="predicted"/>
<dbReference type="GO" id="GO:0005576">
    <property type="term" value="C:extracellular region"/>
    <property type="evidence" value="ECO:0007669"/>
    <property type="project" value="InterPro"/>
</dbReference>
<dbReference type="InterPro" id="IPR050955">
    <property type="entry name" value="Plant_Biomass_Hydrol_Est"/>
</dbReference>
<dbReference type="InterPro" id="IPR010126">
    <property type="entry name" value="Esterase_phb"/>
</dbReference>
<gene>
    <name evidence="3" type="ORF">MSEDJ_30590</name>
</gene>
<dbReference type="Proteomes" id="UP000467193">
    <property type="component" value="Chromosome"/>
</dbReference>
<keyword evidence="1" id="KW-0732">Signal</keyword>
<evidence type="ECO:0000313" key="4">
    <source>
        <dbReference type="Proteomes" id="UP000467193"/>
    </source>
</evidence>
<keyword evidence="4" id="KW-1185">Reference proteome</keyword>
<keyword evidence="2" id="KW-0378">Hydrolase</keyword>
<name>A0A7I7QRF3_9MYCO</name>
<reference evidence="3 4" key="1">
    <citation type="journal article" date="2019" name="Emerg. Microbes Infect.">
        <title>Comprehensive subspecies identification of 175 nontuberculous mycobacteria species based on 7547 genomic profiles.</title>
        <authorList>
            <person name="Matsumoto Y."/>
            <person name="Kinjo T."/>
            <person name="Motooka D."/>
            <person name="Nabeya D."/>
            <person name="Jung N."/>
            <person name="Uechi K."/>
            <person name="Horii T."/>
            <person name="Iida T."/>
            <person name="Fujita J."/>
            <person name="Nakamura S."/>
        </authorList>
    </citation>
    <scope>NUCLEOTIDE SEQUENCE [LARGE SCALE GENOMIC DNA]</scope>
    <source>
        <strain evidence="3 4">JCM 17899</strain>
    </source>
</reference>
<dbReference type="EMBL" id="AP022588">
    <property type="protein sequence ID" value="BBY28963.1"/>
    <property type="molecule type" value="Genomic_DNA"/>
</dbReference>
<dbReference type="Pfam" id="PF10503">
    <property type="entry name" value="Esterase_PHB"/>
    <property type="match status" value="1"/>
</dbReference>
<evidence type="ECO:0000313" key="3">
    <source>
        <dbReference type="EMBL" id="BBY28963.1"/>
    </source>
</evidence>
<dbReference type="AlphaFoldDB" id="A0A7I7QRF3"/>
<organism evidence="3 4">
    <name type="scientific">Mycolicibacterium sediminis</name>
    <dbReference type="NCBI Taxonomy" id="1286180"/>
    <lineage>
        <taxon>Bacteria</taxon>
        <taxon>Bacillati</taxon>
        <taxon>Actinomycetota</taxon>
        <taxon>Actinomycetes</taxon>
        <taxon>Mycobacteriales</taxon>
        <taxon>Mycobacteriaceae</taxon>
        <taxon>Mycolicibacterium</taxon>
    </lineage>
</organism>
<dbReference type="PANTHER" id="PTHR43037">
    <property type="entry name" value="UNNAMED PRODUCT-RELATED"/>
    <property type="match status" value="1"/>
</dbReference>
<dbReference type="GO" id="GO:0016787">
    <property type="term" value="F:hydrolase activity"/>
    <property type="evidence" value="ECO:0007669"/>
    <property type="project" value="UniProtKB-KW"/>
</dbReference>
<protein>
    <submittedName>
        <fullName evidence="3">Poly(3-hydroxyalkanoate) depolymerase</fullName>
    </submittedName>
</protein>
<sequence length="280" mass="29118">MHGELRRYLVIRPPGSTVGHLPVIIDLHGSGSSAEEHAGVTAASSWAMAGAVVVLPQASIPFQLIDGRPEGFAWNVPGSPLPGESSARRGPDDVAFIDAIVSDLIDHHGADPTRLHLRGYSGGARLAAHVIAAATGRFASACFVAGVRFVEPHAGPLPRILAIHGLADTVNSFGGGTDTRWSESVPSAVRRWALAAGCPDASTTSNTDHVVDSTYVDALDNPAVRLLAVKGAEHSWPGTSDQDHIAAFGVATDFDASGAHFAFVRDVEADAASAVPNDRH</sequence>